<dbReference type="OrthoDB" id="6992011at2"/>
<sequence length="307" mass="34382">MAKVLIPEVITDAMMTASSIAEPAASGEDAYNPATPYTAGATVSVIDTDQHDVFVAIQDTTGNAPVPLPGESAYWLHLYRRTNRFNMWELKTNYVTSGTSPVTYTLTPGVRFDSFALGGTTADFATLRVKDFASNIIFEETKETRRRPVVDYYDYFYMPFYDIPILIWEDIPGPSTGTIELELTGSGALDTQFACFGTSVYLGALQYDGLDDVENFSLIERRDTGEIVLLPKKSVPVNDIQLLVDREYLQSIRSARERLNAAVGIWYGVDQDVPDYHEPFLMRGLYREFKINAKPREAHIKLLLKGV</sequence>
<protein>
    <submittedName>
        <fullName evidence="1">Uncharacterized protein</fullName>
    </submittedName>
</protein>
<organism evidence="1 2">
    <name type="scientific">Nitrosomonas marina</name>
    <dbReference type="NCBI Taxonomy" id="917"/>
    <lineage>
        <taxon>Bacteria</taxon>
        <taxon>Pseudomonadati</taxon>
        <taxon>Pseudomonadota</taxon>
        <taxon>Betaproteobacteria</taxon>
        <taxon>Nitrosomonadales</taxon>
        <taxon>Nitrosomonadaceae</taxon>
        <taxon>Nitrosomonas</taxon>
    </lineage>
</organism>
<accession>A0A1H8GHF2</accession>
<dbReference type="EMBL" id="FOCP01000018">
    <property type="protein sequence ID" value="SEN43220.1"/>
    <property type="molecule type" value="Genomic_DNA"/>
</dbReference>
<evidence type="ECO:0000313" key="1">
    <source>
        <dbReference type="EMBL" id="SEN43220.1"/>
    </source>
</evidence>
<reference evidence="1 2" key="1">
    <citation type="submission" date="2016-10" db="EMBL/GenBank/DDBJ databases">
        <authorList>
            <person name="de Groot N.N."/>
        </authorList>
    </citation>
    <scope>NUCLEOTIDE SEQUENCE [LARGE SCALE GENOMIC DNA]</scope>
    <source>
        <strain evidence="1 2">Nm22</strain>
    </source>
</reference>
<gene>
    <name evidence="1" type="ORF">SAMN05216325_11818</name>
</gene>
<dbReference type="RefSeq" id="WP_090633309.1">
    <property type="nucleotide sequence ID" value="NZ_FOCP01000018.1"/>
</dbReference>
<name>A0A1H8GHF2_9PROT</name>
<dbReference type="Proteomes" id="UP000199459">
    <property type="component" value="Unassembled WGS sequence"/>
</dbReference>
<evidence type="ECO:0000313" key="2">
    <source>
        <dbReference type="Proteomes" id="UP000199459"/>
    </source>
</evidence>
<dbReference type="AlphaFoldDB" id="A0A1H8GHF2"/>
<proteinExistence type="predicted"/>